<proteinExistence type="predicted"/>
<accession>A0A9J5XJG9</accession>
<organism evidence="1 2">
    <name type="scientific">Solanum commersonii</name>
    <name type="common">Commerson's wild potato</name>
    <name type="synonym">Commerson's nightshade</name>
    <dbReference type="NCBI Taxonomy" id="4109"/>
    <lineage>
        <taxon>Eukaryota</taxon>
        <taxon>Viridiplantae</taxon>
        <taxon>Streptophyta</taxon>
        <taxon>Embryophyta</taxon>
        <taxon>Tracheophyta</taxon>
        <taxon>Spermatophyta</taxon>
        <taxon>Magnoliopsida</taxon>
        <taxon>eudicotyledons</taxon>
        <taxon>Gunneridae</taxon>
        <taxon>Pentapetalae</taxon>
        <taxon>asterids</taxon>
        <taxon>lamiids</taxon>
        <taxon>Solanales</taxon>
        <taxon>Solanaceae</taxon>
        <taxon>Solanoideae</taxon>
        <taxon>Solaneae</taxon>
        <taxon>Solanum</taxon>
    </lineage>
</organism>
<comment type="caution">
    <text evidence="1">The sequence shown here is derived from an EMBL/GenBank/DDBJ whole genome shotgun (WGS) entry which is preliminary data.</text>
</comment>
<name>A0A9J5XJG9_SOLCO</name>
<evidence type="ECO:0000313" key="1">
    <source>
        <dbReference type="EMBL" id="KAG5587925.1"/>
    </source>
</evidence>
<sequence>MAIRKIKLKGFVNHELLGPQHSFEVKFARDIMQQESDSLSVLYPPNFTYIFHSIDNVSFPFGSAFHRSTWKSSSDLYAVTAKHTLSVLECSSPGQHYISK</sequence>
<reference evidence="1 2" key="1">
    <citation type="submission" date="2020-09" db="EMBL/GenBank/DDBJ databases">
        <title>De no assembly of potato wild relative species, Solanum commersonii.</title>
        <authorList>
            <person name="Cho K."/>
        </authorList>
    </citation>
    <scope>NUCLEOTIDE SEQUENCE [LARGE SCALE GENOMIC DNA]</scope>
    <source>
        <strain evidence="1">LZ3.2</strain>
        <tissue evidence="1">Leaf</tissue>
    </source>
</reference>
<gene>
    <name evidence="1" type="ORF">H5410_048359</name>
</gene>
<dbReference type="AlphaFoldDB" id="A0A9J5XJG9"/>
<dbReference type="Proteomes" id="UP000824120">
    <property type="component" value="Chromosome 9"/>
</dbReference>
<dbReference type="EMBL" id="JACXVP010000009">
    <property type="protein sequence ID" value="KAG5587925.1"/>
    <property type="molecule type" value="Genomic_DNA"/>
</dbReference>
<protein>
    <submittedName>
        <fullName evidence="1">Uncharacterized protein</fullName>
    </submittedName>
</protein>
<evidence type="ECO:0000313" key="2">
    <source>
        <dbReference type="Proteomes" id="UP000824120"/>
    </source>
</evidence>
<keyword evidence="2" id="KW-1185">Reference proteome</keyword>